<dbReference type="Pfam" id="PF06911">
    <property type="entry name" value="Senescence"/>
    <property type="match status" value="1"/>
</dbReference>
<evidence type="ECO:0000313" key="5">
    <source>
        <dbReference type="Proteomes" id="UP000030653"/>
    </source>
</evidence>
<feature type="region of interest" description="Disordered" evidence="1">
    <location>
        <begin position="319"/>
        <end position="348"/>
    </location>
</feature>
<name>M5G9F5_DACPD</name>
<keyword evidence="5" id="KW-1185">Reference proteome</keyword>
<feature type="domain" description="Senescence" evidence="3">
    <location>
        <begin position="232"/>
        <end position="435"/>
    </location>
</feature>
<evidence type="ECO:0000256" key="1">
    <source>
        <dbReference type="SAM" id="MobiDB-lite"/>
    </source>
</evidence>
<feature type="chain" id="PRO_5004067646" description="Senescence domain-containing protein" evidence="2">
    <location>
        <begin position="20"/>
        <end position="676"/>
    </location>
</feature>
<feature type="compositionally biased region" description="Polar residues" evidence="1">
    <location>
        <begin position="324"/>
        <end position="334"/>
    </location>
</feature>
<evidence type="ECO:0000259" key="3">
    <source>
        <dbReference type="Pfam" id="PF06911"/>
    </source>
</evidence>
<dbReference type="STRING" id="1858805.M5G9F5"/>
<evidence type="ECO:0000256" key="2">
    <source>
        <dbReference type="SAM" id="SignalP"/>
    </source>
</evidence>
<sequence length="676" mass="70641">MNIQPTSFLLLSLPHACVIFSPSTPDPPPRSLDLICVTYPAPSSVTPPPEEDAQPQMETLLLLRLGSLDAEEAQDIPLLPSTRFLHPNPTTFLFPHTSPPISLNFPSPSQQEQTDIDTFNLLLQDYASLPQQIDDALSPLSPLSPSPLSPSAWDTPAYADNARGHLLLVDHTSGAILGQVPNLHLTEHPDLKPHDPVIITLPSSPISTSTPVIPPGSTQVRPAETEEEFALILQGATLLSHAIQSATSVLAGGITYAAQLYVSHVPPSPSGPTHLSKEAKETVARVHAFSGQAVRVAEQTTGAVHRLIDRAIDRAGTAAGSLIPSDTSNPNSNADAAGEHGTPPPKSTWREATRLGGKLFSRVLISADLLLTSLSTSATQLVDTSSESLSLSLEHRYGPEVGNASRELTRAVRDVGVVYVDARGVGHRALLRQAGARVVRVGIAQGSGERGVLGEEEGEGSKEKEEKQGEKEKEKGEGEGKVEKGDVKLGGVDEGEGSERKEKEQEKGKGNGEETVKDQGKEEGEGHPEEVKPGEVDLLQLGISPALVPAPASASAPELAESALPGVGVQGVQGDGVPEGQLVDLRPAEEAGKVSLPVPVSGATGVRVLPLDVRVQVGSGTEGLGMMQQGLGEMMGLGVEELQGLDLGPADLAVAEELGTAGKGQVGKGVLVDLDA</sequence>
<dbReference type="GO" id="GO:0051301">
    <property type="term" value="P:cell division"/>
    <property type="evidence" value="ECO:0007669"/>
    <property type="project" value="TreeGrafter"/>
</dbReference>
<organism evidence="4 5">
    <name type="scientific">Dacryopinax primogenitus (strain DJM 731)</name>
    <name type="common">Brown rot fungus</name>
    <dbReference type="NCBI Taxonomy" id="1858805"/>
    <lineage>
        <taxon>Eukaryota</taxon>
        <taxon>Fungi</taxon>
        <taxon>Dikarya</taxon>
        <taxon>Basidiomycota</taxon>
        <taxon>Agaricomycotina</taxon>
        <taxon>Dacrymycetes</taxon>
        <taxon>Dacrymycetales</taxon>
        <taxon>Dacrymycetaceae</taxon>
        <taxon>Dacryopinax</taxon>
    </lineage>
</organism>
<dbReference type="InterPro" id="IPR009686">
    <property type="entry name" value="Senescence/spartin_C"/>
</dbReference>
<keyword evidence="2" id="KW-0732">Signal</keyword>
<dbReference type="PANTHER" id="PTHR21068">
    <property type="entry name" value="SPARTIN"/>
    <property type="match status" value="1"/>
</dbReference>
<dbReference type="GeneID" id="63692600"/>
<gene>
    <name evidence="4" type="ORF">DACRYDRAFT_98642</name>
</gene>
<feature type="compositionally biased region" description="Basic and acidic residues" evidence="1">
    <location>
        <begin position="459"/>
        <end position="487"/>
    </location>
</feature>
<dbReference type="OrthoDB" id="20821at2759"/>
<protein>
    <recommendedName>
        <fullName evidence="3">Senescence domain-containing protein</fullName>
    </recommendedName>
</protein>
<dbReference type="RefSeq" id="XP_040631764.1">
    <property type="nucleotide sequence ID" value="XM_040777538.1"/>
</dbReference>
<feature type="compositionally biased region" description="Basic and acidic residues" evidence="1">
    <location>
        <begin position="497"/>
        <end position="531"/>
    </location>
</feature>
<reference evidence="4 5" key="1">
    <citation type="journal article" date="2012" name="Science">
        <title>The Paleozoic origin of enzymatic lignin decomposition reconstructed from 31 fungal genomes.</title>
        <authorList>
            <person name="Floudas D."/>
            <person name="Binder M."/>
            <person name="Riley R."/>
            <person name="Barry K."/>
            <person name="Blanchette R.A."/>
            <person name="Henrissat B."/>
            <person name="Martinez A.T."/>
            <person name="Otillar R."/>
            <person name="Spatafora J.W."/>
            <person name="Yadav J.S."/>
            <person name="Aerts A."/>
            <person name="Benoit I."/>
            <person name="Boyd A."/>
            <person name="Carlson A."/>
            <person name="Copeland A."/>
            <person name="Coutinho P.M."/>
            <person name="de Vries R.P."/>
            <person name="Ferreira P."/>
            <person name="Findley K."/>
            <person name="Foster B."/>
            <person name="Gaskell J."/>
            <person name="Glotzer D."/>
            <person name="Gorecki P."/>
            <person name="Heitman J."/>
            <person name="Hesse C."/>
            <person name="Hori C."/>
            <person name="Igarashi K."/>
            <person name="Jurgens J.A."/>
            <person name="Kallen N."/>
            <person name="Kersten P."/>
            <person name="Kohler A."/>
            <person name="Kuees U."/>
            <person name="Kumar T.K.A."/>
            <person name="Kuo A."/>
            <person name="LaButti K."/>
            <person name="Larrondo L.F."/>
            <person name="Lindquist E."/>
            <person name="Ling A."/>
            <person name="Lombard V."/>
            <person name="Lucas S."/>
            <person name="Lundell T."/>
            <person name="Martin R."/>
            <person name="McLaughlin D.J."/>
            <person name="Morgenstern I."/>
            <person name="Morin E."/>
            <person name="Murat C."/>
            <person name="Nagy L.G."/>
            <person name="Nolan M."/>
            <person name="Ohm R.A."/>
            <person name="Patyshakuliyeva A."/>
            <person name="Rokas A."/>
            <person name="Ruiz-Duenas F.J."/>
            <person name="Sabat G."/>
            <person name="Salamov A."/>
            <person name="Samejima M."/>
            <person name="Schmutz J."/>
            <person name="Slot J.C."/>
            <person name="St John F."/>
            <person name="Stenlid J."/>
            <person name="Sun H."/>
            <person name="Sun S."/>
            <person name="Syed K."/>
            <person name="Tsang A."/>
            <person name="Wiebenga A."/>
            <person name="Young D."/>
            <person name="Pisabarro A."/>
            <person name="Eastwood D.C."/>
            <person name="Martin F."/>
            <person name="Cullen D."/>
            <person name="Grigoriev I.V."/>
            <person name="Hibbett D.S."/>
        </authorList>
    </citation>
    <scope>NUCLEOTIDE SEQUENCE [LARGE SCALE GENOMIC DNA]</scope>
    <source>
        <strain evidence="4 5">DJM-731 SS1</strain>
    </source>
</reference>
<dbReference type="HOGENOM" id="CLU_406536_0_0_1"/>
<evidence type="ECO:0000313" key="4">
    <source>
        <dbReference type="EMBL" id="EJU04870.1"/>
    </source>
</evidence>
<dbReference type="Proteomes" id="UP000030653">
    <property type="component" value="Unassembled WGS sequence"/>
</dbReference>
<dbReference type="EMBL" id="JH795857">
    <property type="protein sequence ID" value="EJU04870.1"/>
    <property type="molecule type" value="Genomic_DNA"/>
</dbReference>
<dbReference type="InterPro" id="IPR045036">
    <property type="entry name" value="Spartin-like"/>
</dbReference>
<dbReference type="OMA" id="WDLGPES"/>
<dbReference type="PANTHER" id="PTHR21068:SF43">
    <property type="entry name" value="SPARTIN"/>
    <property type="match status" value="1"/>
</dbReference>
<accession>M5G9F5</accession>
<proteinExistence type="predicted"/>
<feature type="signal peptide" evidence="2">
    <location>
        <begin position="1"/>
        <end position="19"/>
    </location>
</feature>
<dbReference type="AlphaFoldDB" id="M5G9F5"/>
<feature type="region of interest" description="Disordered" evidence="1">
    <location>
        <begin position="449"/>
        <end position="531"/>
    </location>
</feature>
<dbReference type="GO" id="GO:0005886">
    <property type="term" value="C:plasma membrane"/>
    <property type="evidence" value="ECO:0007669"/>
    <property type="project" value="TreeGrafter"/>
</dbReference>